<evidence type="ECO:0000313" key="1">
    <source>
        <dbReference type="EMBL" id="EKD04845.1"/>
    </source>
</evidence>
<dbReference type="InParanoid" id="K1VKZ9"/>
<keyword evidence="2" id="KW-1185">Reference proteome</keyword>
<reference evidence="1 2" key="1">
    <citation type="journal article" date="2012" name="Eukaryot. Cell">
        <title>Genome sequence of the Trichosporon asahii environmental strain CBS 8904.</title>
        <authorList>
            <person name="Yang R.Y."/>
            <person name="Li H.T."/>
            <person name="Zhu H."/>
            <person name="Zhou G.P."/>
            <person name="Wang M."/>
            <person name="Wang L."/>
        </authorList>
    </citation>
    <scope>NUCLEOTIDE SEQUENCE [LARGE SCALE GENOMIC DNA]</scope>
    <source>
        <strain evidence="1 2">CBS 8904</strain>
    </source>
</reference>
<comment type="caution">
    <text evidence="1">The sequence shown here is derived from an EMBL/GenBank/DDBJ whole genome shotgun (WGS) entry which is preliminary data.</text>
</comment>
<sequence>MSDIKWHPNWPKQDNAEGKVTVIGSDGTHFMVDDRPLFTEILRRTENGHTMIDLSGDPLATSDSVNMFLKLDPDPRKGEDVDDWSKLNDPAVCAKIAGMLAFVHAYDYPIPQPGMGPRHLLEGIGRRVELFAAARSIPLGWAYAFAGAMGDPRVACAVHKESVYPGRWDVKADPLKPNHIPSAGLPAMNVKYMAVLALAAERRDSTEAMRNALEDYDDLAAKRGPIGAAERLLQESGKNY</sequence>
<accession>K1VKZ9</accession>
<dbReference type="Proteomes" id="UP000006757">
    <property type="component" value="Unassembled WGS sequence"/>
</dbReference>
<evidence type="ECO:0000313" key="2">
    <source>
        <dbReference type="Proteomes" id="UP000006757"/>
    </source>
</evidence>
<dbReference type="AlphaFoldDB" id="K1VKZ9"/>
<gene>
    <name evidence="1" type="ORF">A1Q2_00791</name>
</gene>
<name>K1VKZ9_TRIAC</name>
<organism evidence="1 2">
    <name type="scientific">Trichosporon asahii var. asahii (strain CBS 8904)</name>
    <name type="common">Yeast</name>
    <dbReference type="NCBI Taxonomy" id="1220162"/>
    <lineage>
        <taxon>Eukaryota</taxon>
        <taxon>Fungi</taxon>
        <taxon>Dikarya</taxon>
        <taxon>Basidiomycota</taxon>
        <taxon>Agaricomycotina</taxon>
        <taxon>Tremellomycetes</taxon>
        <taxon>Trichosporonales</taxon>
        <taxon>Trichosporonaceae</taxon>
        <taxon>Trichosporon</taxon>
    </lineage>
</organism>
<protein>
    <submittedName>
        <fullName evidence="1">Uncharacterized protein</fullName>
    </submittedName>
</protein>
<dbReference type="EMBL" id="AMBO01000187">
    <property type="protein sequence ID" value="EKD04845.1"/>
    <property type="molecule type" value="Genomic_DNA"/>
</dbReference>
<proteinExistence type="predicted"/>
<dbReference type="HOGENOM" id="CLU_1176134_0_0_1"/>